<dbReference type="RefSeq" id="XP_041156009.1">
    <property type="nucleotide sequence ID" value="XM_041300572.1"/>
</dbReference>
<gene>
    <name evidence="1" type="ORF">HD556DRAFT_1311768</name>
</gene>
<reference evidence="1" key="1">
    <citation type="journal article" date="2020" name="New Phytol.">
        <title>Comparative genomics reveals dynamic genome evolution in host specialist ectomycorrhizal fungi.</title>
        <authorList>
            <person name="Lofgren L.A."/>
            <person name="Nguyen N.H."/>
            <person name="Vilgalys R."/>
            <person name="Ruytinx J."/>
            <person name="Liao H.L."/>
            <person name="Branco S."/>
            <person name="Kuo A."/>
            <person name="LaButti K."/>
            <person name="Lipzen A."/>
            <person name="Andreopoulos W."/>
            <person name="Pangilinan J."/>
            <person name="Riley R."/>
            <person name="Hundley H."/>
            <person name="Na H."/>
            <person name="Barry K."/>
            <person name="Grigoriev I.V."/>
            <person name="Stajich J.E."/>
            <person name="Kennedy P.G."/>
        </authorList>
    </citation>
    <scope>NUCLEOTIDE SEQUENCE</scope>
    <source>
        <strain evidence="1">S12</strain>
    </source>
</reference>
<protein>
    <submittedName>
        <fullName evidence="1">Uncharacterized protein</fullName>
    </submittedName>
</protein>
<accession>A0A9P7AGD5</accession>
<organism evidence="1 2">
    <name type="scientific">Suillus plorans</name>
    <dbReference type="NCBI Taxonomy" id="116603"/>
    <lineage>
        <taxon>Eukaryota</taxon>
        <taxon>Fungi</taxon>
        <taxon>Dikarya</taxon>
        <taxon>Basidiomycota</taxon>
        <taxon>Agaricomycotina</taxon>
        <taxon>Agaricomycetes</taxon>
        <taxon>Agaricomycetidae</taxon>
        <taxon>Boletales</taxon>
        <taxon>Suillineae</taxon>
        <taxon>Suillaceae</taxon>
        <taxon>Suillus</taxon>
    </lineage>
</organism>
<dbReference type="Proteomes" id="UP000719766">
    <property type="component" value="Unassembled WGS sequence"/>
</dbReference>
<keyword evidence="2" id="KW-1185">Reference proteome</keyword>
<proteinExistence type="predicted"/>
<dbReference type="OrthoDB" id="2687505at2759"/>
<dbReference type="AlphaFoldDB" id="A0A9P7AGD5"/>
<sequence length="179" mass="20075">MHLVGLARQDETRIGQVHGKMLGLMWLKHRRKLECYNRPMDHGPMLEISSTMMDGPGGILFLMEAGGPMWGICRVDEWADGHGYSIDGWAKVVGYYVDGCTKTGGPTYYSDLSPYNTREWTCIISRMIRASGSWAHDKNILDYDGWAGRKIIPDGDGWAEVVGYYADGCIKVDVYEIDG</sequence>
<dbReference type="GeneID" id="64594336"/>
<name>A0A9P7AGD5_9AGAM</name>
<comment type="caution">
    <text evidence="1">The sequence shown here is derived from an EMBL/GenBank/DDBJ whole genome shotgun (WGS) entry which is preliminary data.</text>
</comment>
<evidence type="ECO:0000313" key="1">
    <source>
        <dbReference type="EMBL" id="KAG1788848.1"/>
    </source>
</evidence>
<evidence type="ECO:0000313" key="2">
    <source>
        <dbReference type="Proteomes" id="UP000719766"/>
    </source>
</evidence>
<dbReference type="EMBL" id="JABBWE010000064">
    <property type="protein sequence ID" value="KAG1788848.1"/>
    <property type="molecule type" value="Genomic_DNA"/>
</dbReference>